<dbReference type="Proteomes" id="UP001140087">
    <property type="component" value="Unassembled WGS sequence"/>
</dbReference>
<proteinExistence type="predicted"/>
<reference evidence="1" key="1">
    <citation type="submission" date="2022-07" db="EMBL/GenBank/DDBJ databases">
        <title>Phylogenomic reconstructions and comparative analyses of Kickxellomycotina fungi.</title>
        <authorList>
            <person name="Reynolds N.K."/>
            <person name="Stajich J.E."/>
            <person name="Barry K."/>
            <person name="Grigoriev I.V."/>
            <person name="Crous P."/>
            <person name="Smith M.E."/>
        </authorList>
    </citation>
    <scope>NUCLEOTIDE SEQUENCE</scope>
    <source>
        <strain evidence="1">BCRC 34780</strain>
    </source>
</reference>
<protein>
    <submittedName>
        <fullName evidence="1">Uncharacterized protein</fullName>
    </submittedName>
</protein>
<keyword evidence="2" id="KW-1185">Reference proteome</keyword>
<evidence type="ECO:0000313" key="1">
    <source>
        <dbReference type="EMBL" id="KAJ2805941.1"/>
    </source>
</evidence>
<organism evidence="1 2">
    <name type="scientific">Coemansia helicoidea</name>
    <dbReference type="NCBI Taxonomy" id="1286919"/>
    <lineage>
        <taxon>Eukaryota</taxon>
        <taxon>Fungi</taxon>
        <taxon>Fungi incertae sedis</taxon>
        <taxon>Zoopagomycota</taxon>
        <taxon>Kickxellomycotina</taxon>
        <taxon>Kickxellomycetes</taxon>
        <taxon>Kickxellales</taxon>
        <taxon>Kickxellaceae</taxon>
        <taxon>Coemansia</taxon>
    </lineage>
</organism>
<name>A0ACC1LCZ9_9FUNG</name>
<dbReference type="EMBL" id="JANBUN010000196">
    <property type="protein sequence ID" value="KAJ2805941.1"/>
    <property type="molecule type" value="Genomic_DNA"/>
</dbReference>
<accession>A0ACC1LCZ9</accession>
<comment type="caution">
    <text evidence="1">The sequence shown here is derived from an EMBL/GenBank/DDBJ whole genome shotgun (WGS) entry which is preliminary data.</text>
</comment>
<gene>
    <name evidence="1" type="ORF">H4R21_001073</name>
</gene>
<sequence>METPASRKRSSALLSPSHSGTHLLPAPDDSDSTMLIGTIKPRNRVHAVWLTWPDALHIRGSVIRISFPPVLVMTGYGVGIAFLIRDHPKLAVNLSIMTPVAVVLSLLLVFRTNSAYDRFWEGRKLWQDLMVTSRNLVRSVWCSVADKTAEDRQHKRQALKDVVAFVIAIKHYLRGEEGIEHADFEGLLSPELRVRMVSNGVMGDYGALDDNGAGRNSPAQRATSHASLYIRDQQQQQQQQSPAQNDASWMRDTMAPLPMQLVYDLQKYMEYAQGHGLLTVQMYAGLLNQVNALCGLMGGCERIVSTPIPLAYHIHLHHSLYLYLLILPWALGSMGLAQTIILQAIISFMMIGIDAISREIQNPFGYDHNDLPLDVFCESLLVDLNYALRHRGPKDQTSAEDTLSNGASQSKTTVAAPAPVAA</sequence>
<evidence type="ECO:0000313" key="2">
    <source>
        <dbReference type="Proteomes" id="UP001140087"/>
    </source>
</evidence>